<comment type="caution">
    <text evidence="6">The sequence shown here is derived from an EMBL/GenBank/DDBJ whole genome shotgun (WGS) entry which is preliminary data.</text>
</comment>
<keyword evidence="7" id="KW-1185">Reference proteome</keyword>
<keyword evidence="6" id="KW-0282">Flagellum</keyword>
<dbReference type="Gene3D" id="1.20.120.340">
    <property type="entry name" value="Flagellar protein FliS"/>
    <property type="match status" value="1"/>
</dbReference>
<organism evidence="6 7">
    <name type="scientific">Kineococcus mangrovi</name>
    <dbReference type="NCBI Taxonomy" id="1660183"/>
    <lineage>
        <taxon>Bacteria</taxon>
        <taxon>Bacillati</taxon>
        <taxon>Actinomycetota</taxon>
        <taxon>Actinomycetes</taxon>
        <taxon>Kineosporiales</taxon>
        <taxon>Kineosporiaceae</taxon>
        <taxon>Kineococcus</taxon>
    </lineage>
</organism>
<accession>A0ABV4I4V7</accession>
<evidence type="ECO:0000256" key="2">
    <source>
        <dbReference type="ARBA" id="ARBA00008787"/>
    </source>
</evidence>
<keyword evidence="5" id="KW-0143">Chaperone</keyword>
<dbReference type="NCBIfam" id="TIGR00208">
    <property type="entry name" value="fliS"/>
    <property type="match status" value="1"/>
</dbReference>
<dbReference type="RefSeq" id="WP_370719947.1">
    <property type="nucleotide sequence ID" value="NZ_JBGGTQ010000007.1"/>
</dbReference>
<dbReference type="InterPro" id="IPR036584">
    <property type="entry name" value="FliS_sf"/>
</dbReference>
<comment type="similarity">
    <text evidence="2">Belongs to the FliS family.</text>
</comment>
<dbReference type="EMBL" id="JBGGTQ010000007">
    <property type="protein sequence ID" value="MEZ0493711.1"/>
    <property type="molecule type" value="Genomic_DNA"/>
</dbReference>
<keyword evidence="6" id="KW-0969">Cilium</keyword>
<evidence type="ECO:0000256" key="3">
    <source>
        <dbReference type="ARBA" id="ARBA00022490"/>
    </source>
</evidence>
<protein>
    <submittedName>
        <fullName evidence="6">Flagellar export chaperone FliS</fullName>
    </submittedName>
</protein>
<comment type="subcellular location">
    <subcellularLocation>
        <location evidence="1">Cytoplasm</location>
        <location evidence="1">Cytosol</location>
    </subcellularLocation>
</comment>
<evidence type="ECO:0000256" key="1">
    <source>
        <dbReference type="ARBA" id="ARBA00004514"/>
    </source>
</evidence>
<gene>
    <name evidence="6" type="primary">fliS</name>
    <name evidence="6" type="ORF">AB2L28_15845</name>
</gene>
<evidence type="ECO:0000313" key="6">
    <source>
        <dbReference type="EMBL" id="MEZ0493711.1"/>
    </source>
</evidence>
<evidence type="ECO:0000313" key="7">
    <source>
        <dbReference type="Proteomes" id="UP001566476"/>
    </source>
</evidence>
<reference evidence="6 7" key="1">
    <citation type="submission" date="2024-07" db="EMBL/GenBank/DDBJ databases">
        <authorList>
            <person name="Thanompreechachai J."/>
            <person name="Duangmal K."/>
        </authorList>
    </citation>
    <scope>NUCLEOTIDE SEQUENCE [LARGE SCALE GENOMIC DNA]</scope>
    <source>
        <strain evidence="6 7">TBRC 1896</strain>
    </source>
</reference>
<dbReference type="Proteomes" id="UP001566476">
    <property type="component" value="Unassembled WGS sequence"/>
</dbReference>
<name>A0ABV4I4V7_9ACTN</name>
<dbReference type="SUPFAM" id="SSF101116">
    <property type="entry name" value="Flagellar export chaperone FliS"/>
    <property type="match status" value="1"/>
</dbReference>
<sequence>MTAMTYGRQANRYLGDSLATASPTALLVMLYDRLLLDLRRAEQAQREQDRETAHVNLVHAQAIVQELQASLKVDAWEGGTGLMALYTWVLSELTAANVDCDAERTARCRVETVEPLAEAWREAALVHLSGQAGQPGSA</sequence>
<evidence type="ECO:0000256" key="5">
    <source>
        <dbReference type="ARBA" id="ARBA00023186"/>
    </source>
</evidence>
<keyword evidence="3" id="KW-0963">Cytoplasm</keyword>
<dbReference type="InterPro" id="IPR003713">
    <property type="entry name" value="FliS"/>
</dbReference>
<keyword evidence="4" id="KW-1005">Bacterial flagellum biogenesis</keyword>
<proteinExistence type="inferred from homology"/>
<dbReference type="PANTHER" id="PTHR34773:SF1">
    <property type="entry name" value="FLAGELLAR SECRETION CHAPERONE FLIS"/>
    <property type="match status" value="1"/>
</dbReference>
<dbReference type="Pfam" id="PF02561">
    <property type="entry name" value="FliS"/>
    <property type="match status" value="1"/>
</dbReference>
<dbReference type="PANTHER" id="PTHR34773">
    <property type="entry name" value="FLAGELLAR SECRETION CHAPERONE FLIS"/>
    <property type="match status" value="1"/>
</dbReference>
<evidence type="ECO:0000256" key="4">
    <source>
        <dbReference type="ARBA" id="ARBA00022795"/>
    </source>
</evidence>
<keyword evidence="6" id="KW-0966">Cell projection</keyword>